<evidence type="ECO:0000259" key="2">
    <source>
        <dbReference type="SMART" id="SM00849"/>
    </source>
</evidence>
<keyword evidence="1" id="KW-0862">Zinc</keyword>
<evidence type="ECO:0000313" key="3">
    <source>
        <dbReference type="EMBL" id="OZM58169.1"/>
    </source>
</evidence>
<comment type="caution">
    <text evidence="3">The sequence shown here is derived from an EMBL/GenBank/DDBJ whole genome shotgun (WGS) entry which is preliminary data.</text>
</comment>
<dbReference type="CDD" id="cd07716">
    <property type="entry name" value="RNaseZ_short-form-like_MBL-fold"/>
    <property type="match status" value="1"/>
</dbReference>
<dbReference type="RefSeq" id="WP_094920625.1">
    <property type="nucleotide sequence ID" value="NZ_NPIA01000001.1"/>
</dbReference>
<dbReference type="PANTHER" id="PTHR46018:SF4">
    <property type="entry name" value="METALLO-HYDROLASE YHFI-RELATED"/>
    <property type="match status" value="1"/>
</dbReference>
<dbReference type="PANTHER" id="PTHR46018">
    <property type="entry name" value="ZINC PHOSPHODIESTERASE ELAC PROTEIN 1"/>
    <property type="match status" value="1"/>
</dbReference>
<protein>
    <recommendedName>
        <fullName evidence="2">Metallo-beta-lactamase domain-containing protein</fullName>
    </recommendedName>
</protein>
<dbReference type="Proteomes" id="UP000217083">
    <property type="component" value="Unassembled WGS sequence"/>
</dbReference>
<dbReference type="AlphaFoldDB" id="A0A263BWQ8"/>
<sequence length="244" mass="26866">MKVTVIGYWGGFPGKNEATSGYLFQHDGFSLLVDCGSGVLSQLQNYIAIESLDAVILSHYHHDHIADIGPLQYGRLVRTMLGECHTPLPIYGHTLDNDQFNKLTYKNYTTGIAYDPAQRLQIGPFSIEFLKTIHPAPCFALKIGTNSSTVVYTADTSYLENLIPFSKDADLLIAECSFYAEQDGKNAGHLNSLDVATIATDANVKHVLLTHLPHFGDHNQLIKETNTKFTGKTTLASSGFVWEA</sequence>
<evidence type="ECO:0000256" key="1">
    <source>
        <dbReference type="ARBA" id="ARBA00022833"/>
    </source>
</evidence>
<dbReference type="GO" id="GO:0042781">
    <property type="term" value="F:3'-tRNA processing endoribonuclease activity"/>
    <property type="evidence" value="ECO:0007669"/>
    <property type="project" value="TreeGrafter"/>
</dbReference>
<reference evidence="4" key="1">
    <citation type="submission" date="2017-08" db="EMBL/GenBank/DDBJ databases">
        <authorList>
            <person name="Huang Z."/>
        </authorList>
    </citation>
    <scope>NUCLEOTIDE SEQUENCE [LARGE SCALE GENOMIC DNA]</scope>
    <source>
        <strain evidence="4">SA5d-4</strain>
    </source>
</reference>
<reference evidence="3 4" key="2">
    <citation type="submission" date="2017-09" db="EMBL/GenBank/DDBJ databases">
        <title>Bacillus patelloidae sp. nov., isolated from the intestinal tract of a marine limpet.</title>
        <authorList>
            <person name="Liu R."/>
            <person name="Dong C."/>
            <person name="Shao Z."/>
        </authorList>
    </citation>
    <scope>NUCLEOTIDE SEQUENCE [LARGE SCALE GENOMIC DNA]</scope>
    <source>
        <strain evidence="3 4">SA5d-4</strain>
    </source>
</reference>
<proteinExistence type="predicted"/>
<gene>
    <name evidence="3" type="ORF">CIB95_00910</name>
</gene>
<dbReference type="InterPro" id="IPR036866">
    <property type="entry name" value="RibonucZ/Hydroxyglut_hydro"/>
</dbReference>
<name>A0A263BWQ8_9BACI</name>
<keyword evidence="4" id="KW-1185">Reference proteome</keyword>
<organism evidence="3 4">
    <name type="scientific">Lottiidibacillus patelloidae</name>
    <dbReference type="NCBI Taxonomy" id="2670334"/>
    <lineage>
        <taxon>Bacteria</taxon>
        <taxon>Bacillati</taxon>
        <taxon>Bacillota</taxon>
        <taxon>Bacilli</taxon>
        <taxon>Bacillales</taxon>
        <taxon>Bacillaceae</taxon>
        <taxon>Lottiidibacillus</taxon>
    </lineage>
</organism>
<feature type="domain" description="Metallo-beta-lactamase" evidence="2">
    <location>
        <begin position="18"/>
        <end position="211"/>
    </location>
</feature>
<dbReference type="Gene3D" id="3.60.15.10">
    <property type="entry name" value="Ribonuclease Z/Hydroxyacylglutathione hydrolase-like"/>
    <property type="match status" value="1"/>
</dbReference>
<dbReference type="SMART" id="SM00849">
    <property type="entry name" value="Lactamase_B"/>
    <property type="match status" value="1"/>
</dbReference>
<dbReference type="Pfam" id="PF12706">
    <property type="entry name" value="Lactamase_B_2"/>
    <property type="match status" value="1"/>
</dbReference>
<dbReference type="EMBL" id="NPIA01000001">
    <property type="protein sequence ID" value="OZM58169.1"/>
    <property type="molecule type" value="Genomic_DNA"/>
</dbReference>
<dbReference type="InterPro" id="IPR001279">
    <property type="entry name" value="Metallo-B-lactamas"/>
</dbReference>
<evidence type="ECO:0000313" key="4">
    <source>
        <dbReference type="Proteomes" id="UP000217083"/>
    </source>
</evidence>
<accession>A0A263BWQ8</accession>
<dbReference type="SUPFAM" id="SSF56281">
    <property type="entry name" value="Metallo-hydrolase/oxidoreductase"/>
    <property type="match status" value="1"/>
</dbReference>